<evidence type="ECO:0000313" key="3">
    <source>
        <dbReference type="Proteomes" id="UP000516117"/>
    </source>
</evidence>
<dbReference type="AlphaFoldDB" id="A0A7H0H768"/>
<protein>
    <submittedName>
        <fullName evidence="2">M48 family metallopeptidase</fullName>
    </submittedName>
</protein>
<dbReference type="RefSeq" id="WP_187721493.1">
    <property type="nucleotide sequence ID" value="NZ_BAABBL010000001.1"/>
</dbReference>
<dbReference type="Pfam" id="PF01863">
    <property type="entry name" value="YgjP-like"/>
    <property type="match status" value="1"/>
</dbReference>
<dbReference type="InterPro" id="IPR053136">
    <property type="entry name" value="UTP_pyrophosphatase-like"/>
</dbReference>
<sequence length="228" mass="26031">MPAPTDYLLTHGGHRVEVTYKNVKNLRLRVLLGGRVVVSVPLGVPEHELRRFLDENHAWILRAQQRMRMAAPPQEQLVDGGRVQLWGAWRELVVADGDRASAREVDGRIIVTGADEEARARGIDALYRRELMARIPALREVWEERVGRRAAGLRLRRMTSRWGSCNTRTAMITLNTALAKRDPAALEYVLVHELVHLHERGHGPRFVAWMDALIPDWRARRLAMRGTP</sequence>
<dbReference type="Proteomes" id="UP000516117">
    <property type="component" value="Chromosome"/>
</dbReference>
<dbReference type="InterPro" id="IPR002725">
    <property type="entry name" value="YgjP-like_metallopeptidase"/>
</dbReference>
<dbReference type="CDD" id="cd07344">
    <property type="entry name" value="M48_yhfN_like"/>
    <property type="match status" value="1"/>
</dbReference>
<dbReference type="KEGG" id="tdf:H9L22_02715"/>
<evidence type="ECO:0000313" key="2">
    <source>
        <dbReference type="EMBL" id="QNP56384.1"/>
    </source>
</evidence>
<dbReference type="PANTHER" id="PTHR30399">
    <property type="entry name" value="UNCHARACTERIZED PROTEIN YGJP"/>
    <property type="match status" value="1"/>
</dbReference>
<accession>A0A7H0H768</accession>
<organism evidence="2 3">
    <name type="scientific">Tessaracoccus defluvii</name>
    <dbReference type="NCBI Taxonomy" id="1285901"/>
    <lineage>
        <taxon>Bacteria</taxon>
        <taxon>Bacillati</taxon>
        <taxon>Actinomycetota</taxon>
        <taxon>Actinomycetes</taxon>
        <taxon>Propionibacteriales</taxon>
        <taxon>Propionibacteriaceae</taxon>
        <taxon>Tessaracoccus</taxon>
    </lineage>
</organism>
<evidence type="ECO:0000259" key="1">
    <source>
        <dbReference type="Pfam" id="PF01863"/>
    </source>
</evidence>
<dbReference type="EMBL" id="CP060789">
    <property type="protein sequence ID" value="QNP56384.1"/>
    <property type="molecule type" value="Genomic_DNA"/>
</dbReference>
<reference evidence="2 3" key="1">
    <citation type="submission" date="2020-08" db="EMBL/GenBank/DDBJ databases">
        <title>Genome sequence of Tessaracoccus defluvii JCM 17540T.</title>
        <authorList>
            <person name="Hyun D.-W."/>
            <person name="Bae J.-W."/>
        </authorList>
    </citation>
    <scope>NUCLEOTIDE SEQUENCE [LARGE SCALE GENOMIC DNA]</scope>
    <source>
        <strain evidence="2 3">JCM 17540</strain>
    </source>
</reference>
<name>A0A7H0H768_9ACTN</name>
<feature type="domain" description="YgjP-like metallopeptidase" evidence="1">
    <location>
        <begin position="24"/>
        <end position="224"/>
    </location>
</feature>
<dbReference type="PANTHER" id="PTHR30399:SF1">
    <property type="entry name" value="UTP PYROPHOSPHATASE"/>
    <property type="match status" value="1"/>
</dbReference>
<dbReference type="Gene3D" id="3.30.2010.10">
    <property type="entry name" value="Metalloproteases ('zincins'), catalytic domain"/>
    <property type="match status" value="1"/>
</dbReference>
<proteinExistence type="predicted"/>
<gene>
    <name evidence="2" type="ORF">H9L22_02715</name>
</gene>
<keyword evidence="3" id="KW-1185">Reference proteome</keyword>